<dbReference type="Antibodypedia" id="2919">
    <property type="antibodies" value="293 antibodies from 33 providers"/>
</dbReference>
<gene>
    <name evidence="1" type="primary">NDRG4</name>
</gene>
<dbReference type="HOGENOM" id="CLU_3430638_0_0_1"/>
<dbReference type="UCSC" id="uc059vca.1">
    <property type="organism name" value="human"/>
</dbReference>
<evidence type="ECO:0000313" key="2">
    <source>
        <dbReference type="Proteomes" id="UP000005640"/>
    </source>
</evidence>
<dbReference type="HGNC" id="HGNC:14466">
    <property type="gene designation" value="NDRG4"/>
</dbReference>
<dbReference type="ChiTaRS" id="NDRG4">
    <property type="organism name" value="human"/>
</dbReference>
<protein>
    <submittedName>
        <fullName evidence="1">NDRG family member 4</fullName>
    </submittedName>
</protein>
<organism evidence="1 2">
    <name type="scientific">Homo sapiens</name>
    <name type="common">Human</name>
    <dbReference type="NCBI Taxonomy" id="9606"/>
    <lineage>
        <taxon>Eukaryota</taxon>
        <taxon>Metazoa</taxon>
        <taxon>Chordata</taxon>
        <taxon>Craniata</taxon>
        <taxon>Vertebrata</taxon>
        <taxon>Euteleostomi</taxon>
        <taxon>Mammalia</taxon>
        <taxon>Eutheria</taxon>
        <taxon>Euarchontoglires</taxon>
        <taxon>Primates</taxon>
        <taxon>Haplorrhini</taxon>
        <taxon>Catarrhini</taxon>
        <taxon>Hominidae</taxon>
        <taxon>Homo</taxon>
    </lineage>
</organism>
<proteinExistence type="predicted"/>
<dbReference type="GeneTree" id="ENSGT00950000182872"/>
<dbReference type="EMBL" id="AC009118">
    <property type="status" value="NOT_ANNOTATED_CDS"/>
    <property type="molecule type" value="Genomic_DNA"/>
</dbReference>
<dbReference type="OrthoDB" id="191979at2759"/>
<accession>H3BVB0</accession>
<dbReference type="Proteomes" id="UP000005640">
    <property type="component" value="Chromosome 16"/>
</dbReference>
<reference evidence="1" key="5">
    <citation type="submission" date="2025-09" db="UniProtKB">
        <authorList>
            <consortium name="Ensembl"/>
        </authorList>
    </citation>
    <scope>IDENTIFICATION</scope>
</reference>
<reference evidence="1 2" key="1">
    <citation type="journal article" date="2001" name="Nature">
        <title>Initial sequencing and analysis of the human genome.</title>
        <authorList>
            <consortium name="International Human Genome Sequencing Consortium"/>
            <person name="Lander E.S."/>
            <person name="Linton L.M."/>
            <person name="Birren B."/>
            <person name="Nusbaum C."/>
            <person name="Zody M.C."/>
            <person name="Baldwin J."/>
            <person name="Devon K."/>
            <person name="Dewar K."/>
            <person name="Doyle M."/>
            <person name="FitzHugh W."/>
            <person name="Funke R."/>
            <person name="Gage D."/>
            <person name="Harris K."/>
            <person name="Heaford A."/>
            <person name="Howland J."/>
            <person name="Kann L."/>
            <person name="Lehoczky J."/>
            <person name="LeVine R."/>
            <person name="McEwan P."/>
            <person name="McKernan K."/>
            <person name="Meldrim J."/>
            <person name="Mesirov J.P."/>
            <person name="Miranda C."/>
            <person name="Morris W."/>
            <person name="Naylor J."/>
            <person name="Raymond C."/>
            <person name="Rosetti M."/>
            <person name="Santos R."/>
            <person name="Sheridan A."/>
            <person name="Sougnez C."/>
            <person name="Stange-Thomann N."/>
            <person name="Stojanovic N."/>
            <person name="Subramanian A."/>
            <person name="Wyman D."/>
            <person name="Rogers J."/>
            <person name="Sulston J."/>
            <person name="Ainscough R."/>
            <person name="Beck S."/>
            <person name="Bentley D."/>
            <person name="Burton J."/>
            <person name="Clee C."/>
            <person name="Carter N."/>
            <person name="Coulson A."/>
            <person name="Deadman R."/>
            <person name="Deloukas P."/>
            <person name="Dunham A."/>
            <person name="Dunham I."/>
            <person name="Durbin R."/>
            <person name="French L."/>
            <person name="Grafham D."/>
            <person name="Gregory S."/>
            <person name="Hubbard T."/>
            <person name="Humphray S."/>
            <person name="Hunt A."/>
            <person name="Jones M."/>
            <person name="Lloyd C."/>
            <person name="McMurray A."/>
            <person name="Matthews L."/>
            <person name="Mercer S."/>
            <person name="Milne S."/>
            <person name="Mullikin J.C."/>
            <person name="Mungall A."/>
            <person name="Plumb R."/>
            <person name="Ross M."/>
            <person name="Shownkeen R."/>
            <person name="Sims S."/>
            <person name="Waterston R.H."/>
            <person name="Wilson R.K."/>
            <person name="Hillier L.W."/>
            <person name="McPherson J.D."/>
            <person name="Marra M.A."/>
            <person name="Mardis E.R."/>
            <person name="Fulton L.A."/>
            <person name="Chinwalla A.T."/>
            <person name="Pepin K.H."/>
            <person name="Gish W.R."/>
            <person name="Chissoe S.L."/>
            <person name="Wendl M.C."/>
            <person name="Delehaunty K.D."/>
            <person name="Miner T.L."/>
            <person name="Delehaunty A."/>
            <person name="Kramer J.B."/>
            <person name="Cook L.L."/>
            <person name="Fulton R.S."/>
            <person name="Johnson D.L."/>
            <person name="Minx P.J."/>
            <person name="Clifton S.W."/>
            <person name="Hawkins T."/>
            <person name="Branscomb E."/>
            <person name="Predki P."/>
            <person name="Richardson P."/>
            <person name="Wenning S."/>
            <person name="Slezak T."/>
            <person name="Doggett N."/>
            <person name="Cheng J.F."/>
            <person name="Olsen A."/>
            <person name="Lucas S."/>
            <person name="Elkin C."/>
            <person name="Uberbacher E."/>
            <person name="Frazier M."/>
            <person name="Gibbs R.A."/>
            <person name="Muzny D.M."/>
            <person name="Scherer S.E."/>
            <person name="Bouck J.B."/>
            <person name="Sodergren E.J."/>
            <person name="Worley K.C."/>
            <person name="Rives C.M."/>
            <person name="Gorrell J.H."/>
            <person name="Metzker M.L."/>
            <person name="Naylor S.L."/>
            <person name="Kucherlapati R.S."/>
            <person name="Nelson D.L."/>
            <person name="Weinstock G.M."/>
            <person name="Sakaki Y."/>
            <person name="Fujiyama A."/>
            <person name="Hattori M."/>
            <person name="Yada T."/>
            <person name="Toyoda A."/>
            <person name="Itoh T."/>
            <person name="Kawagoe C."/>
            <person name="Watanabe H."/>
            <person name="Totoki Y."/>
            <person name="Taylor T."/>
            <person name="Weissenbach J."/>
            <person name="Heilig R."/>
            <person name="Saurin W."/>
            <person name="Artiguenave F."/>
            <person name="Brottier P."/>
            <person name="Bruls T."/>
            <person name="Pelletier E."/>
            <person name="Robert C."/>
            <person name="Wincker P."/>
            <person name="Smith D.R."/>
            <person name="Doucette-Stamm L."/>
            <person name="Rubenfield M."/>
            <person name="Weinstock K."/>
            <person name="Lee H.M."/>
            <person name="Dubois J."/>
            <person name="Rosenthal A."/>
            <person name="Platzer M."/>
            <person name="Nyakatura G."/>
            <person name="Taudien S."/>
            <person name="Rump A."/>
            <person name="Yang H."/>
            <person name="Yu J."/>
            <person name="Wang J."/>
            <person name="Huang G."/>
            <person name="Gu J."/>
            <person name="Hood L."/>
            <person name="Rowen L."/>
            <person name="Madan A."/>
            <person name="Qin S."/>
            <person name="Davis R.W."/>
            <person name="Federspiel N.A."/>
            <person name="Abola A.P."/>
            <person name="Proctor M.J."/>
            <person name="Myers R.M."/>
            <person name="Schmutz J."/>
            <person name="Dickson M."/>
            <person name="Grimwood J."/>
            <person name="Cox D.R."/>
            <person name="Olson M.V."/>
            <person name="Kaul R."/>
            <person name="Raymond C."/>
            <person name="Shimizu N."/>
            <person name="Kawasaki K."/>
            <person name="Minoshima S."/>
            <person name="Evans G.A."/>
            <person name="Athanasiou M."/>
            <person name="Schultz R."/>
            <person name="Roe B.A."/>
            <person name="Chen F."/>
            <person name="Pan H."/>
            <person name="Ramser J."/>
            <person name="Lehrach H."/>
            <person name="Reinhardt R."/>
            <person name="McCombie W.R."/>
            <person name="de la Bastide M."/>
            <person name="Dedhia N."/>
            <person name="Blocker H."/>
            <person name="Hornischer K."/>
            <person name="Nordsiek G."/>
            <person name="Agarwala R."/>
            <person name="Aravind L."/>
            <person name="Bailey J.A."/>
            <person name="Bateman A."/>
            <person name="Batzoglou S."/>
            <person name="Birney E."/>
            <person name="Bork P."/>
            <person name="Brown D.G."/>
            <person name="Burge C.B."/>
            <person name="Cerutti L."/>
            <person name="Chen H.C."/>
            <person name="Church D."/>
            <person name="Clamp M."/>
            <person name="Copley R.R."/>
            <person name="Doerks T."/>
            <person name="Eddy S.R."/>
            <person name="Eichler E.E."/>
            <person name="Furey T.S."/>
            <person name="Galagan J."/>
            <person name="Gilbert J.G."/>
            <person name="Harmon C."/>
            <person name="Hayashizaki Y."/>
            <person name="Haussler D."/>
            <person name="Hermjakob H."/>
            <person name="Hokamp K."/>
            <person name="Jang W."/>
            <person name="Johnson L.S."/>
            <person name="Jones T.A."/>
            <person name="Kasif S."/>
            <person name="Kaspryzk A."/>
            <person name="Kennedy S."/>
            <person name="Kent W.J."/>
            <person name="Kitts P."/>
            <person name="Koonin E.V."/>
            <person name="Korf I."/>
            <person name="Kulp D."/>
            <person name="Lancet D."/>
            <person name="Lowe T.M."/>
            <person name="McLysaght A."/>
            <person name="Mikkelsen T."/>
            <person name="Moran J.V."/>
            <person name="Mulder N."/>
            <person name="Pollara V.J."/>
            <person name="Ponting C.P."/>
            <person name="Schuler G."/>
            <person name="Schultz J."/>
            <person name="Slater G."/>
            <person name="Smit A.F."/>
            <person name="Stupka E."/>
            <person name="Szustakowski J."/>
            <person name="Thierry-Mieg D."/>
            <person name="Thierry-Mieg J."/>
            <person name="Wagner L."/>
            <person name="Wallis J."/>
            <person name="Wheeler R."/>
            <person name="Williams A."/>
            <person name="Wolf Y.I."/>
            <person name="Wolfe K.H."/>
            <person name="Yang S.P."/>
            <person name="Yeh R.F."/>
            <person name="Collins F."/>
            <person name="Guyer M.S."/>
            <person name="Peterson J."/>
            <person name="Felsenfeld A."/>
            <person name="Wetterstrand K.A."/>
            <person name="Patrinos A."/>
            <person name="Morgan M.J."/>
            <person name="de Jong P."/>
            <person name="Catanese J.J."/>
            <person name="Osoegawa K."/>
            <person name="Shizuya H."/>
            <person name="Choi S."/>
            <person name="Chen Y.J."/>
        </authorList>
    </citation>
    <scope>NUCLEOTIDE SEQUENCE [LARGE SCALE GENOMIC DNA]</scope>
</reference>
<dbReference type="VEuPathDB" id="HostDB:ENSG00000103034"/>
<sequence length="19" mass="2080">MMWASTTNYASTPSSTSRT</sequence>
<feature type="non-terminal residue" evidence="1">
    <location>
        <position position="19"/>
    </location>
</feature>
<dbReference type="EMBL" id="KF456201">
    <property type="status" value="NOT_ANNOTATED_CDS"/>
    <property type="molecule type" value="Genomic_DNA"/>
</dbReference>
<reference evidence="1" key="4">
    <citation type="submission" date="2025-08" db="UniProtKB">
        <authorList>
            <consortium name="Ensembl"/>
        </authorList>
    </citation>
    <scope>IDENTIFICATION</scope>
</reference>
<reference evidence="1 2" key="3">
    <citation type="journal article" date="2004" name="Nature">
        <title>The sequence and analysis of duplication-rich human chromosome 16.</title>
        <authorList>
            <person name="Martin J."/>
            <person name="Han C."/>
            <person name="Gordon L.A."/>
            <person name="Terry A."/>
            <person name="Prabhakar S."/>
            <person name="She X."/>
            <person name="Xie G."/>
            <person name="Hellsten U."/>
            <person name="Chan Y.M."/>
            <person name="Altherr M."/>
            <person name="Couronne O."/>
            <person name="Aerts A."/>
            <person name="Bajorek E."/>
            <person name="Black S."/>
            <person name="Blumer H."/>
            <person name="Branscomb E."/>
            <person name="Brown N.C."/>
            <person name="Bruno W.J."/>
            <person name="Buckingham J.M."/>
            <person name="Callen D.F."/>
            <person name="Campbell C.S."/>
            <person name="Campbell M.L."/>
            <person name="Campbell E.W."/>
            <person name="Caoile C."/>
            <person name="Challacombe J.F."/>
            <person name="Chasteen L.A."/>
            <person name="Chertkov O."/>
            <person name="Chi H.C."/>
            <person name="Christensen M."/>
            <person name="Clark L.M."/>
            <person name="Cohn J.D."/>
            <person name="Denys M."/>
            <person name="Detter J.C."/>
            <person name="Dickson M."/>
            <person name="Dimitrijevic-Bussod M."/>
            <person name="Escobar J."/>
            <person name="Fawcett J.J."/>
            <person name="Flowers D."/>
            <person name="Fotopulos D."/>
            <person name="Glavina T."/>
            <person name="Gomez M."/>
            <person name="Gonzales E."/>
            <person name="Goodstein D."/>
            <person name="Goodwin L.A."/>
            <person name="Grady D.L."/>
            <person name="Grigoriev I."/>
            <person name="Groza M."/>
            <person name="Hammon N."/>
            <person name="Hawkins T."/>
            <person name="Haydu L."/>
            <person name="Hildebrand C.E."/>
            <person name="Huang W."/>
            <person name="Israni S."/>
            <person name="Jett J."/>
            <person name="Jewett P.B."/>
            <person name="Kadner K."/>
            <person name="Kimball H."/>
            <person name="Kobayashi A."/>
            <person name="Krawczyk M.C."/>
            <person name="Leyba T."/>
            <person name="Longmire J.L."/>
            <person name="Lopez F."/>
            <person name="Lou Y."/>
            <person name="Lowry S."/>
            <person name="Ludeman T."/>
            <person name="Manohar C.F."/>
            <person name="Mark G.A."/>
            <person name="McMurray K.L."/>
            <person name="Meincke L.J."/>
            <person name="Morgan J."/>
            <person name="Moyzis R.K."/>
            <person name="Mundt M.O."/>
            <person name="Munk A.C."/>
            <person name="Nandkeshwar R.D."/>
            <person name="Pitluck S."/>
            <person name="Pollard M."/>
            <person name="Predki P."/>
            <person name="Parson-Quintana B."/>
            <person name="Ramirez L."/>
            <person name="Rash S."/>
            <person name="Retterer J."/>
            <person name="Ricke D.O."/>
            <person name="Robinson D.L."/>
            <person name="Rodriguez A."/>
            <person name="Salamov A."/>
            <person name="Saunders E.H."/>
            <person name="Scott D."/>
            <person name="Shough T."/>
            <person name="Stallings R.L."/>
            <person name="Stalvey M."/>
            <person name="Sutherland R.D."/>
            <person name="Tapia R."/>
            <person name="Tesmer J.G."/>
            <person name="Thayer N."/>
            <person name="Thompson L.S."/>
            <person name="Tice H."/>
            <person name="Torney D.C."/>
            <person name="Tran-Gyamfi M."/>
            <person name="Tsai M."/>
            <person name="Ulanovsky L.E."/>
            <person name="Ustaszewska A."/>
            <person name="Vo N."/>
            <person name="White P.S."/>
            <person name="Williams A.L."/>
            <person name="Wills P.L."/>
            <person name="Wu J.R."/>
            <person name="Wu K."/>
            <person name="Yang J."/>
            <person name="Dejong P."/>
            <person name="Bruce D."/>
            <person name="Doggett N.A."/>
            <person name="Deaven L."/>
            <person name="Schmutz J."/>
            <person name="Grimwood J."/>
            <person name="Richardson P."/>
            <person name="Rokhsar D.S."/>
            <person name="Eichler E.E."/>
            <person name="Gilna P."/>
            <person name="Lucas S.M."/>
            <person name="Myers R.M."/>
            <person name="Rubin E.M."/>
            <person name="Pennacchio L.A."/>
        </authorList>
    </citation>
    <scope>NUCLEOTIDE SEQUENCE [LARGE SCALE GENOMIC DNA]</scope>
</reference>
<dbReference type="ExpressionAtlas" id="H3BVB0">
    <property type="expression patterns" value="baseline and differential"/>
</dbReference>
<dbReference type="OpenTargets" id="ENSG00000103034"/>
<evidence type="ECO:0000313" key="1">
    <source>
        <dbReference type="Ensembl" id="ENSP00000458032.1"/>
    </source>
</evidence>
<dbReference type="Ensembl" id="ENST00000568424.1">
    <property type="protein sequence ID" value="ENSP00000458032.1"/>
    <property type="gene ID" value="ENSG00000103034.15"/>
</dbReference>
<dbReference type="Bgee" id="ENSG00000103034">
    <property type="expression patterns" value="Expressed in right hemisphere of cerebellum and 155 other cell types or tissues"/>
</dbReference>
<dbReference type="AlphaFoldDB" id="H3BVB0"/>
<keyword evidence="2" id="KW-1185">Reference proteome</keyword>
<dbReference type="Ensembl" id="ENST00000568424.1">
    <property type="protein sequence ID" value="ENSP00000458032.1"/>
    <property type="gene ID" value="ENSG00000103034.16"/>
</dbReference>
<reference evidence="1 2" key="2">
    <citation type="journal article" date="2004" name="Nature">
        <title>Finishing the euchromatic sequence of the human genome.</title>
        <authorList>
            <consortium name="International Human Genome Sequencing Consortium"/>
        </authorList>
    </citation>
    <scope>NUCLEOTIDE SEQUENCE [LARGE SCALE GENOMIC DNA]</scope>
</reference>
<dbReference type="ESTHER" id="human-NDRG4">
    <property type="family name" value="Ndr_family"/>
</dbReference>
<name>H3BVB0_HUMAN</name>